<keyword evidence="11" id="KW-0539">Nucleus</keyword>
<evidence type="ECO:0000313" key="16">
    <source>
        <dbReference type="Proteomes" id="UP000694620"/>
    </source>
</evidence>
<dbReference type="GeneTree" id="ENSGT00940000154715"/>
<keyword evidence="5" id="KW-0677">Repeat</keyword>
<evidence type="ECO:0000256" key="6">
    <source>
        <dbReference type="ARBA" id="ARBA00022771"/>
    </source>
</evidence>
<dbReference type="AlphaFoldDB" id="A0A8C4T894"/>
<evidence type="ECO:0000256" key="4">
    <source>
        <dbReference type="ARBA" id="ARBA00022723"/>
    </source>
</evidence>
<feature type="domain" description="C2H2-type" evidence="14">
    <location>
        <begin position="555"/>
        <end position="582"/>
    </location>
</feature>
<evidence type="ECO:0000256" key="9">
    <source>
        <dbReference type="ARBA" id="ARBA00023125"/>
    </source>
</evidence>
<keyword evidence="16" id="KW-1185">Reference proteome</keyword>
<dbReference type="FunFam" id="3.30.160.60:FF:002343">
    <property type="entry name" value="Zinc finger protein 33A"/>
    <property type="match status" value="1"/>
</dbReference>
<dbReference type="InterPro" id="IPR050758">
    <property type="entry name" value="Znf_C2H2-type"/>
</dbReference>
<keyword evidence="4" id="KW-0479">Metal-binding</keyword>
<comment type="subcellular location">
    <subcellularLocation>
        <location evidence="2">Nucleus</location>
    </subcellularLocation>
</comment>
<evidence type="ECO:0000256" key="2">
    <source>
        <dbReference type="ARBA" id="ARBA00004123"/>
    </source>
</evidence>
<feature type="domain" description="C2H2-type" evidence="14">
    <location>
        <begin position="495"/>
        <end position="522"/>
    </location>
</feature>
<dbReference type="FunFam" id="3.30.160.60:FF:000016">
    <property type="entry name" value="zinc finger protein 37 homolog"/>
    <property type="match status" value="1"/>
</dbReference>
<dbReference type="FunFam" id="3.30.160.60:FF:002274">
    <property type="entry name" value="Zinc finger protein 432"/>
    <property type="match status" value="1"/>
</dbReference>
<feature type="domain" description="C2H2-type" evidence="14">
    <location>
        <begin position="523"/>
        <end position="545"/>
    </location>
</feature>
<protein>
    <submittedName>
        <fullName evidence="15">Zinc finger protein 436-like</fullName>
    </submittedName>
</protein>
<feature type="region of interest" description="Disordered" evidence="13">
    <location>
        <begin position="274"/>
        <end position="349"/>
    </location>
</feature>
<feature type="region of interest" description="Disordered" evidence="13">
    <location>
        <begin position="116"/>
        <end position="154"/>
    </location>
</feature>
<sequence>MMEETHPGNMKALEMRSVNIKEEDCVQEHLHPKPERCCVKSEDCEPGTVGIKEEPNEEPVIGDTQEYKIIDQLKEEEEEDLHSESVCLSGSRDGGFRGSVCPKSWNCLVQERAVSAKQDVNSDTKTSEETTRRGPAGPPSPTNPSVEDSKIHPPYPVTYIDMMEEMHPGNMKALEMRSVNIKEKDCERECLHPKPERRCVKSEDCEPGTVGIKEEPNEEPGIGDTQEYKIIDQLKEEEEEDLHSESVCQSGSRDGGFRGLACPESWNCLVQERSVSEKRDVNSDTKTSEETTRRRPAGPPSPTNPSVEGTKDGLRCSPSLSAESSLQVRPQQTLRDDNTKRMPSGSEMLMSSSLQLSSLPVVPVFFIINAPQPVNSTYSEALHVCQEQRKSLKPLQIEERNRRNYRSQRPYGCSVCGKRFFRKFNFEIHMRIHTGEKPFCCSECGKRFSDKGKLKYHETSHMGEKPYHCSECGKQFTRSSSLHRHKVTHTRGNLYCCSECGEGFPSRNSLESHTGIHTGKKLYCCSECGKGFSNRTSLAGHKGIHFRKIKQKQTHCCSECGKEFLRKVTLANHMRSHTGEKPYGCLECGKRFSVFSSLKRHMQTHARRRKIVKTTSVE</sequence>
<feature type="domain" description="C2H2-type" evidence="14">
    <location>
        <begin position="583"/>
        <end position="610"/>
    </location>
</feature>
<evidence type="ECO:0000256" key="11">
    <source>
        <dbReference type="ARBA" id="ARBA00023242"/>
    </source>
</evidence>
<feature type="compositionally biased region" description="Polar residues" evidence="13">
    <location>
        <begin position="318"/>
        <end position="333"/>
    </location>
</feature>
<name>A0A8C4T894_ERPCA</name>
<feature type="domain" description="C2H2-type" evidence="14">
    <location>
        <begin position="467"/>
        <end position="494"/>
    </location>
</feature>
<dbReference type="GO" id="GO:0005634">
    <property type="term" value="C:nucleus"/>
    <property type="evidence" value="ECO:0007669"/>
    <property type="project" value="UniProtKB-SubCell"/>
</dbReference>
<keyword evidence="9" id="KW-0238">DNA-binding</keyword>
<dbReference type="SUPFAM" id="SSF57667">
    <property type="entry name" value="beta-beta-alpha zinc fingers"/>
    <property type="match status" value="4"/>
</dbReference>
<dbReference type="FunFam" id="3.30.160.60:FF:000690">
    <property type="entry name" value="Zinc finger protein 354C"/>
    <property type="match status" value="1"/>
</dbReference>
<dbReference type="GO" id="GO:0045596">
    <property type="term" value="P:negative regulation of cell differentiation"/>
    <property type="evidence" value="ECO:0007669"/>
    <property type="project" value="UniProtKB-ARBA"/>
</dbReference>
<reference evidence="15" key="1">
    <citation type="submission" date="2025-08" db="UniProtKB">
        <authorList>
            <consortium name="Ensembl"/>
        </authorList>
    </citation>
    <scope>IDENTIFICATION</scope>
</reference>
<keyword evidence="7" id="KW-0862">Zinc</keyword>
<dbReference type="PANTHER" id="PTHR23234:SF10">
    <property type="entry name" value="RIKEN CDNA 6720489N17 GENE-RELATED"/>
    <property type="match status" value="1"/>
</dbReference>
<evidence type="ECO:0000256" key="1">
    <source>
        <dbReference type="ARBA" id="ARBA00003767"/>
    </source>
</evidence>
<dbReference type="GO" id="GO:1990837">
    <property type="term" value="F:sequence-specific double-stranded DNA binding"/>
    <property type="evidence" value="ECO:0007669"/>
    <property type="project" value="UniProtKB-ARBA"/>
</dbReference>
<evidence type="ECO:0000256" key="3">
    <source>
        <dbReference type="ARBA" id="ARBA00006991"/>
    </source>
</evidence>
<evidence type="ECO:0000256" key="8">
    <source>
        <dbReference type="ARBA" id="ARBA00023015"/>
    </source>
</evidence>
<dbReference type="Gene3D" id="3.30.160.60">
    <property type="entry name" value="Classic Zinc Finger"/>
    <property type="match status" value="7"/>
</dbReference>
<feature type="compositionally biased region" description="Basic and acidic residues" evidence="13">
    <location>
        <begin position="274"/>
        <end position="293"/>
    </location>
</feature>
<dbReference type="InterPro" id="IPR036236">
    <property type="entry name" value="Znf_C2H2_sf"/>
</dbReference>
<dbReference type="Pfam" id="PF13912">
    <property type="entry name" value="zf-C2H2_6"/>
    <property type="match status" value="3"/>
</dbReference>
<evidence type="ECO:0000256" key="5">
    <source>
        <dbReference type="ARBA" id="ARBA00022737"/>
    </source>
</evidence>
<dbReference type="SMART" id="SM00355">
    <property type="entry name" value="ZnF_C2H2"/>
    <property type="match status" value="7"/>
</dbReference>
<organism evidence="15 16">
    <name type="scientific">Erpetoichthys calabaricus</name>
    <name type="common">Rope fish</name>
    <name type="synonym">Calamoichthys calabaricus</name>
    <dbReference type="NCBI Taxonomy" id="27687"/>
    <lineage>
        <taxon>Eukaryota</taxon>
        <taxon>Metazoa</taxon>
        <taxon>Chordata</taxon>
        <taxon>Craniata</taxon>
        <taxon>Vertebrata</taxon>
        <taxon>Euteleostomi</taxon>
        <taxon>Actinopterygii</taxon>
        <taxon>Polypteriformes</taxon>
        <taxon>Polypteridae</taxon>
        <taxon>Erpetoichthys</taxon>
    </lineage>
</organism>
<comment type="similarity">
    <text evidence="3">Belongs to the krueppel C2H2-type zinc-finger protein family.</text>
</comment>
<reference evidence="15" key="2">
    <citation type="submission" date="2025-09" db="UniProtKB">
        <authorList>
            <consortium name="Ensembl"/>
        </authorList>
    </citation>
    <scope>IDENTIFICATION</scope>
</reference>
<evidence type="ECO:0000259" key="14">
    <source>
        <dbReference type="PROSITE" id="PS50157"/>
    </source>
</evidence>
<dbReference type="Proteomes" id="UP000694620">
    <property type="component" value="Unassembled WGS sequence"/>
</dbReference>
<dbReference type="PROSITE" id="PS00028">
    <property type="entry name" value="ZINC_FINGER_C2H2_1"/>
    <property type="match status" value="7"/>
</dbReference>
<evidence type="ECO:0000256" key="13">
    <source>
        <dbReference type="SAM" id="MobiDB-lite"/>
    </source>
</evidence>
<keyword evidence="10" id="KW-0804">Transcription</keyword>
<evidence type="ECO:0000313" key="15">
    <source>
        <dbReference type="Ensembl" id="ENSECRP00000028531.1"/>
    </source>
</evidence>
<feature type="domain" description="C2H2-type" evidence="14">
    <location>
        <begin position="439"/>
        <end position="466"/>
    </location>
</feature>
<dbReference type="PROSITE" id="PS50157">
    <property type="entry name" value="ZINC_FINGER_C2H2_2"/>
    <property type="match status" value="7"/>
</dbReference>
<dbReference type="Pfam" id="PF00096">
    <property type="entry name" value="zf-C2H2"/>
    <property type="match status" value="3"/>
</dbReference>
<accession>A0A8C4T894</accession>
<evidence type="ECO:0000256" key="7">
    <source>
        <dbReference type="ARBA" id="ARBA00022833"/>
    </source>
</evidence>
<feature type="region of interest" description="Disordered" evidence="13">
    <location>
        <begin position="201"/>
        <end position="254"/>
    </location>
</feature>
<keyword evidence="8" id="KW-0805">Transcription regulation</keyword>
<dbReference type="PANTHER" id="PTHR23234">
    <property type="entry name" value="ZNF44 PROTEIN"/>
    <property type="match status" value="1"/>
</dbReference>
<comment type="function">
    <text evidence="1">May be involved in transcriptional regulation.</text>
</comment>
<feature type="domain" description="C2H2-type" evidence="14">
    <location>
        <begin position="411"/>
        <end position="438"/>
    </location>
</feature>
<dbReference type="FunFam" id="3.30.160.60:FF:000912">
    <property type="entry name" value="Zinc finger protein 660"/>
    <property type="match status" value="1"/>
</dbReference>
<evidence type="ECO:0000256" key="12">
    <source>
        <dbReference type="PROSITE-ProRule" id="PRU00042"/>
    </source>
</evidence>
<proteinExistence type="inferred from homology"/>
<dbReference type="InterPro" id="IPR013087">
    <property type="entry name" value="Znf_C2H2_type"/>
</dbReference>
<dbReference type="Ensembl" id="ENSECRT00000029138.1">
    <property type="protein sequence ID" value="ENSECRP00000028531.1"/>
    <property type="gene ID" value="ENSECRG00000019327.1"/>
</dbReference>
<evidence type="ECO:0000256" key="10">
    <source>
        <dbReference type="ARBA" id="ARBA00023163"/>
    </source>
</evidence>
<dbReference type="GO" id="GO:0008270">
    <property type="term" value="F:zinc ion binding"/>
    <property type="evidence" value="ECO:0007669"/>
    <property type="project" value="UniProtKB-KW"/>
</dbReference>
<dbReference type="FunFam" id="3.30.160.60:FF:001498">
    <property type="entry name" value="Zinc finger protein 404"/>
    <property type="match status" value="1"/>
</dbReference>
<keyword evidence="6 12" id="KW-0863">Zinc-finger</keyword>
<feature type="compositionally biased region" description="Basic and acidic residues" evidence="13">
    <location>
        <begin position="120"/>
        <end position="132"/>
    </location>
</feature>